<keyword evidence="1" id="KW-0732">Signal</keyword>
<dbReference type="Proteomes" id="UP000070513">
    <property type="component" value="Unassembled WGS sequence"/>
</dbReference>
<reference evidence="2 4" key="3">
    <citation type="journal article" date="2016" name="Genome Announc.">
        <title>Draft Genome Sequence of a Biocontrol Rhizobacterium, Chryseobacterium kwangjuense Strain KJ1R5, Isolated from Pepper (Capsicum annuum).</title>
        <authorList>
            <person name="Jeong J.J."/>
            <person name="Park H."/>
            <person name="Park B.H."/>
            <person name="Mannaa M."/>
            <person name="Sang M.K."/>
            <person name="Choi I.G."/>
            <person name="Kim K.D."/>
        </authorList>
    </citation>
    <scope>NUCLEOTIDE SEQUENCE [LARGE SCALE GENOMIC DNA]</scope>
    <source>
        <strain evidence="2 4">KJ1R5</strain>
    </source>
</reference>
<evidence type="ECO:0000313" key="3">
    <source>
        <dbReference type="EMBL" id="MFN1217589.1"/>
    </source>
</evidence>
<evidence type="ECO:0000313" key="4">
    <source>
        <dbReference type="Proteomes" id="UP000070513"/>
    </source>
</evidence>
<feature type="chain" id="PRO_5007467283" evidence="1">
    <location>
        <begin position="19"/>
        <end position="345"/>
    </location>
</feature>
<dbReference type="RefSeq" id="WP_062653565.1">
    <property type="nucleotide sequence ID" value="NZ_JBJXVJ010000002.1"/>
</dbReference>
<reference evidence="4" key="1">
    <citation type="submission" date="2015-12" db="EMBL/GenBank/DDBJ databases">
        <title>Genome sequence of a biocontrol rhizobacterium Chryseobacterium kwangjuense strain KJ1R5 isolated from pepper (Capsicum annuum L.).</title>
        <authorList>
            <person name="Jeong J.-J."/>
            <person name="Park H."/>
            <person name="Mannaa M."/>
            <person name="Sang M.K."/>
            <person name="Choi I.-G."/>
            <person name="Kim K.D."/>
        </authorList>
    </citation>
    <scope>NUCLEOTIDE SEQUENCE [LARGE SCALE GENOMIC DNA]</scope>
    <source>
        <strain evidence="4">KJ1R5</strain>
    </source>
</reference>
<protein>
    <submittedName>
        <fullName evidence="2">Uncharacterized protein</fullName>
    </submittedName>
</protein>
<gene>
    <name evidence="3" type="ORF">ACKW6Q_11525</name>
    <name evidence="2" type="ORF">AU378_20650</name>
</gene>
<reference evidence="3 5" key="4">
    <citation type="submission" date="2024-12" db="EMBL/GenBank/DDBJ databases">
        <title>Draft genome sequence of Chryseobacterium kwangjuense AG447.</title>
        <authorList>
            <person name="Cheptsov V.S."/>
            <person name="Belov A."/>
            <person name="Zavarzina A.G."/>
        </authorList>
    </citation>
    <scope>NUCLEOTIDE SEQUENCE [LARGE SCALE GENOMIC DNA]</scope>
    <source>
        <strain evidence="3 5">AG447</strain>
    </source>
</reference>
<dbReference type="OrthoDB" id="1228337at2"/>
<comment type="caution">
    <text evidence="2">The sequence shown here is derived from an EMBL/GenBank/DDBJ whole genome shotgun (WGS) entry which is preliminary data.</text>
</comment>
<dbReference type="EMBL" id="LPUR01000019">
    <property type="protein sequence ID" value="KXH79071.1"/>
    <property type="molecule type" value="Genomic_DNA"/>
</dbReference>
<evidence type="ECO:0000313" key="2">
    <source>
        <dbReference type="EMBL" id="KXH79071.1"/>
    </source>
</evidence>
<keyword evidence="5" id="KW-1185">Reference proteome</keyword>
<feature type="signal peptide" evidence="1">
    <location>
        <begin position="1"/>
        <end position="18"/>
    </location>
</feature>
<name>A0A135W2C3_9FLAO</name>
<dbReference type="Proteomes" id="UP001634154">
    <property type="component" value="Unassembled WGS sequence"/>
</dbReference>
<evidence type="ECO:0000256" key="1">
    <source>
        <dbReference type="SAM" id="SignalP"/>
    </source>
</evidence>
<reference evidence="2" key="2">
    <citation type="submission" date="2015-12" db="EMBL/GenBank/DDBJ databases">
        <authorList>
            <person name="Shamseldin A."/>
            <person name="Moawad H."/>
            <person name="Abd El-Rahim W.M."/>
            <person name="Sadowsky M.J."/>
        </authorList>
    </citation>
    <scope>NUCLEOTIDE SEQUENCE</scope>
    <source>
        <strain evidence="2">KJ1R5</strain>
    </source>
</reference>
<dbReference type="EMBL" id="JBJXVJ010000002">
    <property type="protein sequence ID" value="MFN1217589.1"/>
    <property type="molecule type" value="Genomic_DNA"/>
</dbReference>
<proteinExistence type="predicted"/>
<sequence length="345" mass="39332">MKRIILMTFLTLSLASHAQDLAKIEKEKSKLQLFEEEKLTGDFSNIYTKNIGKIVFSNAPIDRDTKDSGYITTYTLGDKLFGRGFYKNSVSNNILLQLVESGMKVKDINAWKDDFEKQTRLITNFYFDDKFIASAGRDSYLNDDDATKRILSIRYYVNDGTEKLWKDELPYQELLNHQELLTPGKHKLKLEQVVLKTFGPGADFKYKPIAVGEIEVIVPKEIKVSESDCFPKAALNDAKLEKEVLNASKNFFKNAETTFIKAILPFDDMTIIRNEYGVILKKSFIAAVVYKNANATGYEYYIYDKIYDGSKYLDATISKDISLNGKTAPYGKKINTACLKFLNSK</sequence>
<organism evidence="2 4">
    <name type="scientific">Chryseobacterium kwangjuense</name>
    <dbReference type="NCBI Taxonomy" id="267125"/>
    <lineage>
        <taxon>Bacteria</taxon>
        <taxon>Pseudomonadati</taxon>
        <taxon>Bacteroidota</taxon>
        <taxon>Flavobacteriia</taxon>
        <taxon>Flavobacteriales</taxon>
        <taxon>Weeksellaceae</taxon>
        <taxon>Chryseobacterium group</taxon>
        <taxon>Chryseobacterium</taxon>
    </lineage>
</organism>
<evidence type="ECO:0000313" key="5">
    <source>
        <dbReference type="Proteomes" id="UP001634154"/>
    </source>
</evidence>
<dbReference type="AlphaFoldDB" id="A0A135W2C3"/>
<accession>A0A135W2C3</accession>